<reference evidence="2 3" key="1">
    <citation type="submission" date="2014-11" db="EMBL/GenBank/DDBJ databases">
        <authorList>
            <person name="Zhu J."/>
            <person name="Qi W."/>
            <person name="Song R."/>
        </authorList>
    </citation>
    <scope>NUCLEOTIDE SEQUENCE [LARGE SCALE GENOMIC DNA]</scope>
</reference>
<proteinExistence type="predicted"/>
<sequence>MAARPQPGVLYRVDDDPGVRRGGDLERYGYQRTALEDHVRFGSQQRSTWISTSKSPSAALYYGLRDENIRDKTLLVIRPDDGNRGHDVSGRLPDQRAHNFADASEEVVFDSCIPAQCIVDRVPLSELLDELDIDEGDARDMAQSLGVRDFREAMEGYYQVEGRMDELYATGRPVHSSTAGDGGYDEPSYDWADPPDGAESPVYRVGGFTVLDDEPDDTYENDYENEVAHTGGLWMVDDDQDPAANGPYDDEPSYVGHIGGFYIVDEQPAEALSAGRSYGDQDSEDDEGEESEVNSGSHDDGYGSYEVVEEHVDQSDAAAAAADGAEEGGGDPEYDYGGNDGDAYGAADDGGYSDGYGWGSEGGDSDWSA</sequence>
<dbReference type="VEuPathDB" id="CryptoDB:Vbra_11521"/>
<dbReference type="Gene3D" id="3.90.210.10">
    <property type="entry name" value="Heat-Labile Enterotoxin, subunit A"/>
    <property type="match status" value="1"/>
</dbReference>
<evidence type="ECO:0000256" key="1">
    <source>
        <dbReference type="SAM" id="MobiDB-lite"/>
    </source>
</evidence>
<keyword evidence="3" id="KW-1185">Reference proteome</keyword>
<organism evidence="2 3">
    <name type="scientific">Vitrella brassicaformis (strain CCMP3155)</name>
    <dbReference type="NCBI Taxonomy" id="1169540"/>
    <lineage>
        <taxon>Eukaryota</taxon>
        <taxon>Sar</taxon>
        <taxon>Alveolata</taxon>
        <taxon>Colpodellida</taxon>
        <taxon>Vitrellaceae</taxon>
        <taxon>Vitrella</taxon>
    </lineage>
</organism>
<accession>A0A0G4EEF5</accession>
<feature type="compositionally biased region" description="Acidic residues" evidence="1">
    <location>
        <begin position="324"/>
        <end position="334"/>
    </location>
</feature>
<protein>
    <submittedName>
        <fullName evidence="2">Uncharacterized protein</fullName>
    </submittedName>
</protein>
<feature type="compositionally biased region" description="Low complexity" evidence="1">
    <location>
        <begin position="335"/>
        <end position="350"/>
    </location>
</feature>
<feature type="compositionally biased region" description="Gly residues" evidence="1">
    <location>
        <begin position="352"/>
        <end position="362"/>
    </location>
</feature>
<dbReference type="AlphaFoldDB" id="A0A0G4EEF5"/>
<evidence type="ECO:0000313" key="2">
    <source>
        <dbReference type="EMBL" id="CEL94373.1"/>
    </source>
</evidence>
<feature type="region of interest" description="Disordered" evidence="1">
    <location>
        <begin position="272"/>
        <end position="369"/>
    </location>
</feature>
<name>A0A0G4EEF5_VITBC</name>
<gene>
    <name evidence="2" type="ORF">Vbra_11521</name>
</gene>
<feature type="compositionally biased region" description="Acidic residues" evidence="1">
    <location>
        <begin position="281"/>
        <end position="292"/>
    </location>
</feature>
<dbReference type="InParanoid" id="A0A0G4EEF5"/>
<dbReference type="EMBL" id="CDMY01000218">
    <property type="protein sequence ID" value="CEL94373.1"/>
    <property type="molecule type" value="Genomic_DNA"/>
</dbReference>
<dbReference type="Proteomes" id="UP000041254">
    <property type="component" value="Unassembled WGS sequence"/>
</dbReference>
<evidence type="ECO:0000313" key="3">
    <source>
        <dbReference type="Proteomes" id="UP000041254"/>
    </source>
</evidence>